<name>A0AAW0C6M9_9AGAR</name>
<keyword evidence="2" id="KW-1185">Reference proteome</keyword>
<proteinExistence type="predicted"/>
<gene>
    <name evidence="1" type="ORF">VNI00_012371</name>
</gene>
<dbReference type="Proteomes" id="UP001383192">
    <property type="component" value="Unassembled WGS sequence"/>
</dbReference>
<dbReference type="EMBL" id="JAYKXP010000057">
    <property type="protein sequence ID" value="KAK7034524.1"/>
    <property type="molecule type" value="Genomic_DNA"/>
</dbReference>
<protein>
    <submittedName>
        <fullName evidence="1">Uncharacterized protein</fullName>
    </submittedName>
</protein>
<evidence type="ECO:0000313" key="2">
    <source>
        <dbReference type="Proteomes" id="UP001383192"/>
    </source>
</evidence>
<sequence length="167" mass="18843">MASITVAQTLRSFVRGIPGAKNRCFMMVYPNPLFWTGLRRRLNTRTVHQQTDSPNESTYLLSFGRGHDDVMASGRNAWANSYNSFQARQDKLEFSRWISILDVGKTSSTEKTLRETLVEALEMFPHYNLDSKRGIESAARELDSRIQDVSGALQEAKEIVGQKVAVA</sequence>
<accession>A0AAW0C6M9</accession>
<reference evidence="1 2" key="1">
    <citation type="submission" date="2024-01" db="EMBL/GenBank/DDBJ databases">
        <title>A draft genome for a cacao thread blight-causing isolate of Paramarasmius palmivorus.</title>
        <authorList>
            <person name="Baruah I.K."/>
            <person name="Bukari Y."/>
            <person name="Amoako-Attah I."/>
            <person name="Meinhardt L.W."/>
            <person name="Bailey B.A."/>
            <person name="Cohen S.P."/>
        </authorList>
    </citation>
    <scope>NUCLEOTIDE SEQUENCE [LARGE SCALE GENOMIC DNA]</scope>
    <source>
        <strain evidence="1 2">GH-12</strain>
    </source>
</reference>
<organism evidence="1 2">
    <name type="scientific">Paramarasmius palmivorus</name>
    <dbReference type="NCBI Taxonomy" id="297713"/>
    <lineage>
        <taxon>Eukaryota</taxon>
        <taxon>Fungi</taxon>
        <taxon>Dikarya</taxon>
        <taxon>Basidiomycota</taxon>
        <taxon>Agaricomycotina</taxon>
        <taxon>Agaricomycetes</taxon>
        <taxon>Agaricomycetidae</taxon>
        <taxon>Agaricales</taxon>
        <taxon>Marasmiineae</taxon>
        <taxon>Marasmiaceae</taxon>
        <taxon>Paramarasmius</taxon>
    </lineage>
</organism>
<comment type="caution">
    <text evidence="1">The sequence shown here is derived from an EMBL/GenBank/DDBJ whole genome shotgun (WGS) entry which is preliminary data.</text>
</comment>
<dbReference type="AlphaFoldDB" id="A0AAW0C6M9"/>
<evidence type="ECO:0000313" key="1">
    <source>
        <dbReference type="EMBL" id="KAK7034524.1"/>
    </source>
</evidence>